<feature type="binding site" evidence="4 6">
    <location>
        <begin position="212"/>
        <end position="213"/>
    </location>
    <ligand>
        <name>substrate</name>
    </ligand>
</feature>
<dbReference type="PROSITE" id="PS00175">
    <property type="entry name" value="PG_MUTASE"/>
    <property type="match status" value="1"/>
</dbReference>
<protein>
    <recommendedName>
        <fullName evidence="4 8">2,3-bisphosphoglycerate-dependent phosphoglycerate mutase</fullName>
        <shortName evidence="4">BPG-dependent PGAM</shortName>
        <shortName evidence="4">PGAM</shortName>
        <shortName evidence="4">Phosphoglyceromutase</shortName>
        <shortName evidence="4">dPGM</shortName>
        <ecNumber evidence="4 8">5.4.2.11</ecNumber>
    </recommendedName>
</protein>
<evidence type="ECO:0000256" key="8">
    <source>
        <dbReference type="RuleBase" id="RU004512"/>
    </source>
</evidence>
<keyword evidence="3 4" id="KW-0413">Isomerase</keyword>
<proteinExistence type="inferred from homology"/>
<sequence>MFGIFINVTLNLKLLIYNIRNTIELTGINGNDMMNYLILVRHGQSRWNLENRFTGWVDVPLSEKGIKEAMDCAVELENVEIDVAFTSKLIRAHETLFLILAKQKKSGIFLHESTKRDEWSHHPSRFEESEIPIFSSDALNERFYGDLQGQNKQEAKEKFGEEQVFIWRRSYDVQPPGGESLKDTYERTIPYFKEEIIPQLENGKTVIVSAHGNSLRSVIKYIENISDEDIPKLELATGKPIYYRFENGEFRKEEEMKE</sequence>
<dbReference type="GO" id="GO:0006096">
    <property type="term" value="P:glycolytic process"/>
    <property type="evidence" value="ECO:0007669"/>
    <property type="project" value="UniProtKB-UniRule"/>
</dbReference>
<evidence type="ECO:0000256" key="7">
    <source>
        <dbReference type="PIRSR" id="PIRSR613078-3"/>
    </source>
</evidence>
<dbReference type="CDD" id="cd07067">
    <property type="entry name" value="HP_PGM_like"/>
    <property type="match status" value="1"/>
</dbReference>
<dbReference type="InterPro" id="IPR001345">
    <property type="entry name" value="PG/BPGM_mutase_AS"/>
</dbReference>
<dbReference type="UniPathway" id="UPA00109">
    <property type="reaction ID" value="UER00186"/>
</dbReference>
<dbReference type="GO" id="GO:0006094">
    <property type="term" value="P:gluconeogenesis"/>
    <property type="evidence" value="ECO:0007669"/>
    <property type="project" value="UniProtKB-UniRule"/>
</dbReference>
<name>A0A7Z7AWX1_9EURY</name>
<evidence type="ECO:0000256" key="3">
    <source>
        <dbReference type="ARBA" id="ARBA00023235"/>
    </source>
</evidence>
<feature type="binding site" evidence="4 6">
    <location>
        <position position="152"/>
    </location>
    <ligand>
        <name>substrate</name>
    </ligand>
</feature>
<evidence type="ECO:0000313" key="10">
    <source>
        <dbReference type="Proteomes" id="UP000199259"/>
    </source>
</evidence>
<feature type="binding site" evidence="4 6">
    <location>
        <begin position="168"/>
        <end position="169"/>
    </location>
    <ligand>
        <name>substrate</name>
    </ligand>
</feature>
<accession>A0A7Z7AWX1</accession>
<dbReference type="Pfam" id="PF00300">
    <property type="entry name" value="His_Phos_1"/>
    <property type="match status" value="2"/>
</dbReference>
<dbReference type="AlphaFoldDB" id="A0A7Z7AWX1"/>
<feature type="binding site" evidence="4 6">
    <location>
        <begin position="54"/>
        <end position="55"/>
    </location>
    <ligand>
        <name>substrate</name>
    </ligand>
</feature>
<dbReference type="SUPFAM" id="SSF53254">
    <property type="entry name" value="Phosphoglycerate mutase-like"/>
    <property type="match status" value="1"/>
</dbReference>
<dbReference type="PANTHER" id="PTHR11931">
    <property type="entry name" value="PHOSPHOGLYCERATE MUTASE"/>
    <property type="match status" value="1"/>
</dbReference>
<feature type="binding site" evidence="4 6">
    <location>
        <begin position="141"/>
        <end position="144"/>
    </location>
    <ligand>
        <name>substrate</name>
    </ligand>
</feature>
<feature type="active site" description="Tele-phosphohistidine intermediate" evidence="4 5">
    <location>
        <position position="42"/>
    </location>
</feature>
<evidence type="ECO:0000256" key="4">
    <source>
        <dbReference type="HAMAP-Rule" id="MF_01039"/>
    </source>
</evidence>
<dbReference type="Proteomes" id="UP000199259">
    <property type="component" value="Unassembled WGS sequence"/>
</dbReference>
<dbReference type="HAMAP" id="MF_01039">
    <property type="entry name" value="PGAM_GpmA"/>
    <property type="match status" value="1"/>
</dbReference>
<dbReference type="EC" id="5.4.2.11" evidence="4 8"/>
<evidence type="ECO:0000313" key="9">
    <source>
        <dbReference type="EMBL" id="SDF92272.1"/>
    </source>
</evidence>
<evidence type="ECO:0000256" key="5">
    <source>
        <dbReference type="PIRSR" id="PIRSR613078-1"/>
    </source>
</evidence>
<feature type="active site" description="Proton donor/acceptor" evidence="4 5">
    <location>
        <position position="141"/>
    </location>
</feature>
<dbReference type="InterPro" id="IPR029033">
    <property type="entry name" value="His_PPase_superfam"/>
</dbReference>
<comment type="similarity">
    <text evidence="1 4">Belongs to the phosphoglycerate mutase family. BPG-dependent PGAM subfamily.</text>
</comment>
<evidence type="ECO:0000256" key="2">
    <source>
        <dbReference type="ARBA" id="ARBA00023152"/>
    </source>
</evidence>
<dbReference type="EMBL" id="FNCA01000005">
    <property type="protein sequence ID" value="SDF92272.1"/>
    <property type="molecule type" value="Genomic_DNA"/>
</dbReference>
<dbReference type="NCBIfam" id="TIGR01258">
    <property type="entry name" value="pgm_1"/>
    <property type="match status" value="1"/>
</dbReference>
<comment type="catalytic activity">
    <reaction evidence="4 8">
        <text>(2R)-2-phosphoglycerate = (2R)-3-phosphoglycerate</text>
        <dbReference type="Rhea" id="RHEA:15901"/>
        <dbReference type="ChEBI" id="CHEBI:58272"/>
        <dbReference type="ChEBI" id="CHEBI:58289"/>
        <dbReference type="EC" id="5.4.2.11"/>
    </reaction>
</comment>
<dbReference type="InterPro" id="IPR013078">
    <property type="entry name" value="His_Pase_superF_clade-1"/>
</dbReference>
<dbReference type="SMART" id="SM00855">
    <property type="entry name" value="PGAM"/>
    <property type="match status" value="1"/>
</dbReference>
<keyword evidence="4" id="KW-0312">Gluconeogenesis</keyword>
<feature type="binding site" evidence="4 6">
    <location>
        <position position="91"/>
    </location>
    <ligand>
        <name>substrate</name>
    </ligand>
</feature>
<organism evidence="9 10">
    <name type="scientific">Methanolobus vulcani</name>
    <dbReference type="NCBI Taxonomy" id="38026"/>
    <lineage>
        <taxon>Archaea</taxon>
        <taxon>Methanobacteriati</taxon>
        <taxon>Methanobacteriota</taxon>
        <taxon>Stenosarchaea group</taxon>
        <taxon>Methanomicrobia</taxon>
        <taxon>Methanosarcinales</taxon>
        <taxon>Methanosarcinaceae</taxon>
        <taxon>Methanolobus</taxon>
    </lineage>
</organism>
<feature type="binding site" evidence="4 6">
    <location>
        <begin position="41"/>
        <end position="48"/>
    </location>
    <ligand>
        <name>substrate</name>
    </ligand>
</feature>
<feature type="site" description="Transition state stabilizer" evidence="4 7">
    <location>
        <position position="211"/>
    </location>
</feature>
<keyword evidence="10" id="KW-1185">Reference proteome</keyword>
<evidence type="ECO:0000256" key="6">
    <source>
        <dbReference type="PIRSR" id="PIRSR613078-2"/>
    </source>
</evidence>
<dbReference type="Gene3D" id="3.40.50.1240">
    <property type="entry name" value="Phosphoglycerate mutase-like"/>
    <property type="match status" value="1"/>
</dbReference>
<comment type="caution">
    <text evidence="9">The sequence shown here is derived from an EMBL/GenBank/DDBJ whole genome shotgun (WGS) entry which is preliminary data.</text>
</comment>
<comment type="pathway">
    <text evidence="4 8">Carbohydrate degradation; glycolysis; pyruvate from D-glyceraldehyde 3-phosphate: step 3/5.</text>
</comment>
<dbReference type="InterPro" id="IPR005952">
    <property type="entry name" value="Phosphogly_mut1"/>
</dbReference>
<gene>
    <name evidence="4" type="primary">gpmA</name>
    <name evidence="9" type="ORF">SAMN04488589_1684</name>
</gene>
<reference evidence="9 10" key="1">
    <citation type="submission" date="2016-10" db="EMBL/GenBank/DDBJ databases">
        <authorList>
            <person name="Varghese N."/>
            <person name="Submissions S."/>
        </authorList>
    </citation>
    <scope>NUCLEOTIDE SEQUENCE [LARGE SCALE GENOMIC DNA]</scope>
    <source>
        <strain evidence="9 10">PL 12/M</strain>
    </source>
</reference>
<evidence type="ECO:0000256" key="1">
    <source>
        <dbReference type="ARBA" id="ARBA00006717"/>
    </source>
</evidence>
<keyword evidence="2 4" id="KW-0324">Glycolysis</keyword>
<comment type="function">
    <text evidence="4 8">Catalyzes the interconversion of 2-phosphoglycerate and 3-phosphoglycerate.</text>
</comment>
<dbReference type="GO" id="GO:0004619">
    <property type="term" value="F:phosphoglycerate mutase activity"/>
    <property type="evidence" value="ECO:0007669"/>
    <property type="project" value="UniProtKB-UniRule"/>
</dbReference>